<dbReference type="SUPFAM" id="SSF53335">
    <property type="entry name" value="S-adenosyl-L-methionine-dependent methyltransferases"/>
    <property type="match status" value="1"/>
</dbReference>
<dbReference type="AlphaFoldDB" id="A0A511MPT2"/>
<dbReference type="Gene3D" id="3.40.50.150">
    <property type="entry name" value="Vaccinia Virus protein VP39"/>
    <property type="match status" value="1"/>
</dbReference>
<dbReference type="Pfam" id="PF13578">
    <property type="entry name" value="Methyltransf_24"/>
    <property type="match status" value="1"/>
</dbReference>
<name>A0A511MPT2_9NOCA</name>
<sequence>MGLSHLKHLADEARARGSSGEGSADAAELAYLAGLAKGSDVRLIAEIGFNAGFSSYTFLEANPDVHVYSFDLGEHDYVHLAKDYIDGMFPGRHTLILGDSTQTVPEFCASGQVPRFDLVFIDGGHSYEVAKADLHNMKGLADSNTVLVFDDLVPWRFWGEGPTRVWQEALQDRYVDQTLLIKDGEITATIAPPGKRCWAVGRYRFE</sequence>
<accession>A0A511MPT2</accession>
<comment type="caution">
    <text evidence="1">The sequence shown here is derived from an EMBL/GenBank/DDBJ whole genome shotgun (WGS) entry which is preliminary data.</text>
</comment>
<evidence type="ECO:0008006" key="3">
    <source>
        <dbReference type="Google" id="ProtNLM"/>
    </source>
</evidence>
<dbReference type="Proteomes" id="UP000321424">
    <property type="component" value="Unassembled WGS sequence"/>
</dbReference>
<protein>
    <recommendedName>
        <fullName evidence="3">O-methyltransferase</fullName>
    </recommendedName>
</protein>
<keyword evidence="2" id="KW-1185">Reference proteome</keyword>
<gene>
    <name evidence="1" type="ORF">NN4_66860</name>
</gene>
<reference evidence="1 2" key="1">
    <citation type="submission" date="2019-07" db="EMBL/GenBank/DDBJ databases">
        <title>Whole genome shotgun sequence of Nocardia ninae NBRC 108245.</title>
        <authorList>
            <person name="Hosoyama A."/>
            <person name="Uohara A."/>
            <person name="Ohji S."/>
            <person name="Ichikawa N."/>
        </authorList>
    </citation>
    <scope>NUCLEOTIDE SEQUENCE [LARGE SCALE GENOMIC DNA]</scope>
    <source>
        <strain evidence="1 2">NBRC 108245</strain>
    </source>
</reference>
<proteinExistence type="predicted"/>
<dbReference type="RefSeq" id="WP_147139589.1">
    <property type="nucleotide sequence ID" value="NZ_BJXA01000064.1"/>
</dbReference>
<dbReference type="EMBL" id="BJXA01000064">
    <property type="protein sequence ID" value="GEM42167.1"/>
    <property type="molecule type" value="Genomic_DNA"/>
</dbReference>
<evidence type="ECO:0000313" key="1">
    <source>
        <dbReference type="EMBL" id="GEM42167.1"/>
    </source>
</evidence>
<organism evidence="1 2">
    <name type="scientific">Nocardia ninae NBRC 108245</name>
    <dbReference type="NCBI Taxonomy" id="1210091"/>
    <lineage>
        <taxon>Bacteria</taxon>
        <taxon>Bacillati</taxon>
        <taxon>Actinomycetota</taxon>
        <taxon>Actinomycetes</taxon>
        <taxon>Mycobacteriales</taxon>
        <taxon>Nocardiaceae</taxon>
        <taxon>Nocardia</taxon>
    </lineage>
</organism>
<evidence type="ECO:0000313" key="2">
    <source>
        <dbReference type="Proteomes" id="UP000321424"/>
    </source>
</evidence>
<dbReference type="InterPro" id="IPR029063">
    <property type="entry name" value="SAM-dependent_MTases_sf"/>
</dbReference>
<dbReference type="OrthoDB" id="4455946at2"/>